<reference evidence="2" key="1">
    <citation type="journal article" date="2023" name="GigaByte">
        <title>Genome assembly of the bearded iris, Iris pallida Lam.</title>
        <authorList>
            <person name="Bruccoleri R.E."/>
            <person name="Oakeley E.J."/>
            <person name="Faust A.M.E."/>
            <person name="Altorfer M."/>
            <person name="Dessus-Babus S."/>
            <person name="Burckhardt D."/>
            <person name="Oertli M."/>
            <person name="Naumann U."/>
            <person name="Petersen F."/>
            <person name="Wong J."/>
        </authorList>
    </citation>
    <scope>NUCLEOTIDE SEQUENCE</scope>
    <source>
        <strain evidence="2">GSM-AAB239-AS_SAM_17_03QT</strain>
    </source>
</reference>
<sequence>MRAQTKNPPFHPLHLPSPLLPLPPPFSFPKPFINPNPNPKSIKFCPQTLTLNFVRKSIKFLPQRSVPKSATRRRRRRRRRRKVKSQAAARAALRRSRASSSPRRCAHTMPAPLLRHLQLSSLHGGENVVGINGKPIAQKLRGRVGTTVTVKLYSGTVDFHVFMNNIFFIHPLTTASEMESTIQAMENQGVQSYILDLRNNPISLTESCVGCFTSIV</sequence>
<gene>
    <name evidence="2" type="ORF">M6B38_191010</name>
</gene>
<reference evidence="2" key="2">
    <citation type="submission" date="2023-04" db="EMBL/GenBank/DDBJ databases">
        <authorList>
            <person name="Bruccoleri R.E."/>
            <person name="Oakeley E.J."/>
            <person name="Faust A.-M."/>
            <person name="Dessus-Babus S."/>
            <person name="Altorfer M."/>
            <person name="Burckhardt D."/>
            <person name="Oertli M."/>
            <person name="Naumann U."/>
            <person name="Petersen F."/>
            <person name="Wong J."/>
        </authorList>
    </citation>
    <scope>NUCLEOTIDE SEQUENCE</scope>
    <source>
        <strain evidence="2">GSM-AAB239-AS_SAM_17_03QT</strain>
        <tissue evidence="2">Leaf</tissue>
    </source>
</reference>
<feature type="compositionally biased region" description="Basic residues" evidence="1">
    <location>
        <begin position="70"/>
        <end position="84"/>
    </location>
</feature>
<evidence type="ECO:0000313" key="3">
    <source>
        <dbReference type="Proteomes" id="UP001140949"/>
    </source>
</evidence>
<keyword evidence="2" id="KW-0418">Kinase</keyword>
<dbReference type="EMBL" id="JANAVB010037020">
    <property type="protein sequence ID" value="KAJ6802678.1"/>
    <property type="molecule type" value="Genomic_DNA"/>
</dbReference>
<proteinExistence type="predicted"/>
<dbReference type="Proteomes" id="UP001140949">
    <property type="component" value="Unassembled WGS sequence"/>
</dbReference>
<dbReference type="GO" id="GO:0016301">
    <property type="term" value="F:kinase activity"/>
    <property type="evidence" value="ECO:0007669"/>
    <property type="project" value="UniProtKB-KW"/>
</dbReference>
<organism evidence="2 3">
    <name type="scientific">Iris pallida</name>
    <name type="common">Sweet iris</name>
    <dbReference type="NCBI Taxonomy" id="29817"/>
    <lineage>
        <taxon>Eukaryota</taxon>
        <taxon>Viridiplantae</taxon>
        <taxon>Streptophyta</taxon>
        <taxon>Embryophyta</taxon>
        <taxon>Tracheophyta</taxon>
        <taxon>Spermatophyta</taxon>
        <taxon>Magnoliopsida</taxon>
        <taxon>Liliopsida</taxon>
        <taxon>Asparagales</taxon>
        <taxon>Iridaceae</taxon>
        <taxon>Iridoideae</taxon>
        <taxon>Irideae</taxon>
        <taxon>Iris</taxon>
    </lineage>
</organism>
<evidence type="ECO:0000313" key="2">
    <source>
        <dbReference type="EMBL" id="KAJ6802678.1"/>
    </source>
</evidence>
<comment type="caution">
    <text evidence="2">The sequence shown here is derived from an EMBL/GenBank/DDBJ whole genome shotgun (WGS) entry which is preliminary data.</text>
</comment>
<protein>
    <submittedName>
        <fullName evidence="2">Mitogen-activated protein kinase 11 isoform X2</fullName>
    </submittedName>
</protein>
<evidence type="ECO:0000256" key="1">
    <source>
        <dbReference type="SAM" id="MobiDB-lite"/>
    </source>
</evidence>
<accession>A0AAX6EFE4</accession>
<dbReference type="AlphaFoldDB" id="A0AAX6EFE4"/>
<name>A0AAX6EFE4_IRIPA</name>
<keyword evidence="3" id="KW-1185">Reference proteome</keyword>
<keyword evidence="2" id="KW-0808">Transferase</keyword>
<feature type="region of interest" description="Disordered" evidence="1">
    <location>
        <begin position="62"/>
        <end position="106"/>
    </location>
</feature>